<reference evidence="2 3" key="1">
    <citation type="submission" date="2018-02" db="EMBL/GenBank/DDBJ databases">
        <title>Solimicrobium silvestre gen. nov., sp. nov., isolated from alpine forest soil.</title>
        <authorList>
            <person name="Margesin R."/>
            <person name="Albuquerque L."/>
            <person name="Zhang D.-C."/>
            <person name="Froufe H.J.C."/>
            <person name="Severino R."/>
            <person name="Roxo I."/>
            <person name="Egas C."/>
            <person name="Da Costa M.S."/>
        </authorList>
    </citation>
    <scope>NUCLEOTIDE SEQUENCE [LARGE SCALE GENOMIC DNA]</scope>
    <source>
        <strain evidence="2 3">S20-91</strain>
    </source>
</reference>
<evidence type="ECO:0000256" key="1">
    <source>
        <dbReference type="SAM" id="Phobius"/>
    </source>
</evidence>
<keyword evidence="1" id="KW-0472">Membrane</keyword>
<keyword evidence="3" id="KW-1185">Reference proteome</keyword>
<sequence length="182" mass="20559">MRMTTPATPLIDRVNSLKPWYKHLWPWLLMAGPFLVVIAASYTGWIAFTRQDAMVVDDYYKQGNAINKDLRRDAAATNLGLTLNASYDAAQGKLHGRLLSFGQPIAGKVIIQLSHATQPEKDRQLEAQADQRGEFEAELPALDLGRWEMSVGDEKHTWRLTGTWMWPQQRTIDLKADLPAAE</sequence>
<evidence type="ECO:0000313" key="2">
    <source>
        <dbReference type="EMBL" id="PRC93476.1"/>
    </source>
</evidence>
<gene>
    <name evidence="2" type="ORF">S2091_1863</name>
</gene>
<protein>
    <recommendedName>
        <fullName evidence="4">FixH</fullName>
    </recommendedName>
</protein>
<organism evidence="2 3">
    <name type="scientific">Solimicrobium silvestre</name>
    <dbReference type="NCBI Taxonomy" id="2099400"/>
    <lineage>
        <taxon>Bacteria</taxon>
        <taxon>Pseudomonadati</taxon>
        <taxon>Pseudomonadota</taxon>
        <taxon>Betaproteobacteria</taxon>
        <taxon>Burkholderiales</taxon>
        <taxon>Oxalobacteraceae</taxon>
        <taxon>Solimicrobium</taxon>
    </lineage>
</organism>
<keyword evidence="1" id="KW-0812">Transmembrane</keyword>
<dbReference type="AlphaFoldDB" id="A0A2S9H0T5"/>
<evidence type="ECO:0000313" key="3">
    <source>
        <dbReference type="Proteomes" id="UP000237839"/>
    </source>
</evidence>
<evidence type="ECO:0008006" key="4">
    <source>
        <dbReference type="Google" id="ProtNLM"/>
    </source>
</evidence>
<feature type="transmembrane region" description="Helical" evidence="1">
    <location>
        <begin position="24"/>
        <end position="48"/>
    </location>
</feature>
<dbReference type="Pfam" id="PF05751">
    <property type="entry name" value="FixH"/>
    <property type="match status" value="1"/>
</dbReference>
<dbReference type="Proteomes" id="UP000237839">
    <property type="component" value="Unassembled WGS sequence"/>
</dbReference>
<dbReference type="EMBL" id="PUGF01000007">
    <property type="protein sequence ID" value="PRC93476.1"/>
    <property type="molecule type" value="Genomic_DNA"/>
</dbReference>
<accession>A0A2S9H0T5</accession>
<name>A0A2S9H0T5_9BURK</name>
<dbReference type="RefSeq" id="WP_243405374.1">
    <property type="nucleotide sequence ID" value="NZ_PUGF01000007.1"/>
</dbReference>
<dbReference type="InterPro" id="IPR008620">
    <property type="entry name" value="FixH"/>
</dbReference>
<proteinExistence type="predicted"/>
<keyword evidence="1" id="KW-1133">Transmembrane helix</keyword>
<comment type="caution">
    <text evidence="2">The sequence shown here is derived from an EMBL/GenBank/DDBJ whole genome shotgun (WGS) entry which is preliminary data.</text>
</comment>